<keyword evidence="1" id="KW-0472">Membrane</keyword>
<evidence type="ECO:0000256" key="1">
    <source>
        <dbReference type="SAM" id="Phobius"/>
    </source>
</evidence>
<keyword evidence="1" id="KW-0812">Transmembrane</keyword>
<organism evidence="2 3">
    <name type="scientific">Nocardia mexicana</name>
    <dbReference type="NCBI Taxonomy" id="279262"/>
    <lineage>
        <taxon>Bacteria</taxon>
        <taxon>Bacillati</taxon>
        <taxon>Actinomycetota</taxon>
        <taxon>Actinomycetes</taxon>
        <taxon>Mycobacteriales</taxon>
        <taxon>Nocardiaceae</taxon>
        <taxon>Nocardia</taxon>
    </lineage>
</organism>
<feature type="transmembrane region" description="Helical" evidence="1">
    <location>
        <begin position="189"/>
        <end position="205"/>
    </location>
</feature>
<dbReference type="RefSeq" id="WP_068028338.1">
    <property type="nucleotide sequence ID" value="NZ_QQAZ01000006.1"/>
</dbReference>
<proteinExistence type="predicted"/>
<feature type="transmembrane region" description="Helical" evidence="1">
    <location>
        <begin position="232"/>
        <end position="253"/>
    </location>
</feature>
<keyword evidence="1" id="KW-1133">Transmembrane helix</keyword>
<feature type="transmembrane region" description="Helical" evidence="1">
    <location>
        <begin position="381"/>
        <end position="406"/>
    </location>
</feature>
<evidence type="ECO:0000313" key="2">
    <source>
        <dbReference type="EMBL" id="RDI49597.1"/>
    </source>
</evidence>
<comment type="caution">
    <text evidence="2">The sequence shown here is derived from an EMBL/GenBank/DDBJ whole genome shotgun (WGS) entry which is preliminary data.</text>
</comment>
<dbReference type="OrthoDB" id="2014935at2"/>
<feature type="transmembrane region" description="Helical" evidence="1">
    <location>
        <begin position="291"/>
        <end position="316"/>
    </location>
</feature>
<sequence>MGGYSAMLSILWRGNRRQILGWVLGLAGVFAATAWSMNDLYPTQADIAAYAQATESGSALFAINGKPFGLDTIGGLISYEFGFVSALAFPLLGVHLVLRMTRGEEQSGRMELLRAGSIGRTATVGAALTLTAAGVAVIGSAMSATLFALDVGWPGAVAYPAAMALLGFGFAALAAAVAQVVATARAGTAACLAVLVVAFLARGVGDVRDNALVWLSPIGWAEQTRAFAGARWWPLLLAVGFAAAMAVLAGWFAERRDLGQGLFASRRGPSSAAANLLRPMGFAIRGHRGPVLAWSIIGALVGIAFGSLADAIRTLMEDNEAMQDIFGGGSADEDAYLAFVVILLALISAGYALQGIGRVAEEEAGDRLEPILAGTCSRTRWLAAQAITVAAGAAIVTAVSGLALGISDAVAISDPSAVGRITVAALAYLPAVLVLLTFAVALYGLHPPYLAAGWAVYIAVAVIAVLADTLQLPDWVRHLSPLDWVGRTPIDPVRGWGLVAALLLAGVFAIAGGYGLQHRDVPTRRGIGVREALALRRSRGAARA</sequence>
<feature type="transmembrane region" description="Helical" evidence="1">
    <location>
        <begin position="452"/>
        <end position="473"/>
    </location>
</feature>
<dbReference type="EMBL" id="QQAZ01000006">
    <property type="protein sequence ID" value="RDI49597.1"/>
    <property type="molecule type" value="Genomic_DNA"/>
</dbReference>
<dbReference type="AlphaFoldDB" id="A0A370H170"/>
<feature type="transmembrane region" description="Helical" evidence="1">
    <location>
        <begin position="76"/>
        <end position="98"/>
    </location>
</feature>
<feature type="transmembrane region" description="Helical" evidence="1">
    <location>
        <begin position="336"/>
        <end position="360"/>
    </location>
</feature>
<dbReference type="STRING" id="1210089.GCA_001613165_06422"/>
<gene>
    <name evidence="2" type="ORF">DFR68_10631</name>
</gene>
<evidence type="ECO:0000313" key="3">
    <source>
        <dbReference type="Proteomes" id="UP000255355"/>
    </source>
</evidence>
<name>A0A370H170_9NOCA</name>
<dbReference type="Proteomes" id="UP000255355">
    <property type="component" value="Unassembled WGS sequence"/>
</dbReference>
<accession>A0A370H170</accession>
<reference evidence="2 3" key="1">
    <citation type="submission" date="2018-07" db="EMBL/GenBank/DDBJ databases">
        <title>Genomic Encyclopedia of Type Strains, Phase IV (KMG-IV): sequencing the most valuable type-strain genomes for metagenomic binning, comparative biology and taxonomic classification.</title>
        <authorList>
            <person name="Goeker M."/>
        </authorList>
    </citation>
    <scope>NUCLEOTIDE SEQUENCE [LARGE SCALE GENOMIC DNA]</scope>
    <source>
        <strain evidence="2 3">DSM 44952</strain>
    </source>
</reference>
<feature type="transmembrane region" description="Helical" evidence="1">
    <location>
        <begin position="118"/>
        <end position="149"/>
    </location>
</feature>
<protein>
    <submittedName>
        <fullName evidence="2">ABC-2 type transport system permease protein</fullName>
    </submittedName>
</protein>
<feature type="transmembrane region" description="Helical" evidence="1">
    <location>
        <begin position="493"/>
        <end position="516"/>
    </location>
</feature>
<feature type="transmembrane region" description="Helical" evidence="1">
    <location>
        <begin position="20"/>
        <end position="37"/>
    </location>
</feature>
<feature type="transmembrane region" description="Helical" evidence="1">
    <location>
        <begin position="161"/>
        <end position="182"/>
    </location>
</feature>
<feature type="transmembrane region" description="Helical" evidence="1">
    <location>
        <begin position="426"/>
        <end position="445"/>
    </location>
</feature>
<keyword evidence="3" id="KW-1185">Reference proteome</keyword>